<gene>
    <name evidence="3" type="ORF">EFE40_09580</name>
    <name evidence="4" type="ORF">SAMN04515625_1343</name>
</gene>
<dbReference type="PANTHER" id="PTHR43581">
    <property type="entry name" value="ATP/GTP PHOSPHATASE"/>
    <property type="match status" value="1"/>
</dbReference>
<sequence>MIEMDDTQNLVSTIQTMKDRGIFKSFIDYIRFPFYRNLEKNTKIDFDFPLTVFVGQNGCGKSSTLQALYGCPKGKSVGNFWFSTKVDPIGEDEERAALIYSYNDSSGTQCEVLKSRMKKGSNPDYWEPSRPLKKYDMVTPPDGGMDRYPAIEKEVLYLDFRSILSAFDKYFYYQKPLNLKSKTKQDYLRNRSSLLKSVIDDNIIKKVGSRKQNRIPTDFSTEELEIMSSILGKKYHKGKLIYHKFFKDWGNSIIFDTSELAYSEAFAGSGESAVAILVHEMLKVENDSLILLDEPEMSLHPGAQKKLKNFILEQIKKKHLQVVISTHSATLIEGLPSPAIKVFTQLPNGKFNVRNKSLPDEAFYYIGQSISSTKKIIVEDQLAMDIIKAVIDEIGEDCASIFDIEFYPGGHSIIKSDFIRVYSQDESNVFIIFDGDQYPTTYPLDTSEIPVG</sequence>
<evidence type="ECO:0000313" key="3">
    <source>
        <dbReference type="EMBL" id="RNI07439.1"/>
    </source>
</evidence>
<dbReference type="InterPro" id="IPR051396">
    <property type="entry name" value="Bact_Antivir_Def_Nuclease"/>
</dbReference>
<dbReference type="GO" id="GO:0006302">
    <property type="term" value="P:double-strand break repair"/>
    <property type="evidence" value="ECO:0007669"/>
    <property type="project" value="InterPro"/>
</dbReference>
<dbReference type="CDD" id="cd00267">
    <property type="entry name" value="ABC_ATPase"/>
    <property type="match status" value="1"/>
</dbReference>
<reference evidence="3 6" key="2">
    <citation type="submission" date="2018-10" db="EMBL/GenBank/DDBJ databases">
        <title>Cultivation of a novel Methanohalophilus strain from Kebrit Deep of the Red Sea and a genomic comparison of members of the genus Methanohalophilus.</title>
        <authorList>
            <person name="Guan Y."/>
            <person name="Ngugi D.K."/>
            <person name="Stingl U."/>
        </authorList>
    </citation>
    <scope>NUCLEOTIDE SEQUENCE [LARGE SCALE GENOMIC DNA]</scope>
    <source>
        <strain evidence="3 6">DSM 3094</strain>
    </source>
</reference>
<dbReference type="Pfam" id="PF13476">
    <property type="entry name" value="AAA_23"/>
    <property type="match status" value="1"/>
</dbReference>
<dbReference type="GO" id="GO:0016887">
    <property type="term" value="F:ATP hydrolysis activity"/>
    <property type="evidence" value="ECO:0007669"/>
    <property type="project" value="InterPro"/>
</dbReference>
<evidence type="ECO:0000259" key="2">
    <source>
        <dbReference type="Pfam" id="PF13476"/>
    </source>
</evidence>
<evidence type="ECO:0000313" key="6">
    <source>
        <dbReference type="Proteomes" id="UP000267921"/>
    </source>
</evidence>
<organism evidence="4 5">
    <name type="scientific">Methanohalophilus halophilus</name>
    <dbReference type="NCBI Taxonomy" id="2177"/>
    <lineage>
        <taxon>Archaea</taxon>
        <taxon>Methanobacteriati</taxon>
        <taxon>Methanobacteriota</taxon>
        <taxon>Stenosarchaea group</taxon>
        <taxon>Methanomicrobia</taxon>
        <taxon>Methanosarcinales</taxon>
        <taxon>Methanosarcinaceae</taxon>
        <taxon>Methanohalophilus</taxon>
    </lineage>
</organism>
<evidence type="ECO:0000259" key="1">
    <source>
        <dbReference type="Pfam" id="PF13175"/>
    </source>
</evidence>
<dbReference type="Proteomes" id="UP000198669">
    <property type="component" value="Unassembled WGS sequence"/>
</dbReference>
<feature type="domain" description="Rad50/SbcC-type AAA" evidence="2">
    <location>
        <begin position="38"/>
        <end position="78"/>
    </location>
</feature>
<dbReference type="InterPro" id="IPR038729">
    <property type="entry name" value="Rad50/SbcC_AAA"/>
</dbReference>
<dbReference type="Pfam" id="PF13175">
    <property type="entry name" value="AAA_15"/>
    <property type="match status" value="1"/>
</dbReference>
<dbReference type="EMBL" id="RJJG01000008">
    <property type="protein sequence ID" value="RNI07439.1"/>
    <property type="molecule type" value="Genomic_DNA"/>
</dbReference>
<name>A0A1H2VCP0_9EURY</name>
<evidence type="ECO:0000313" key="5">
    <source>
        <dbReference type="Proteomes" id="UP000198669"/>
    </source>
</evidence>
<dbReference type="PANTHER" id="PTHR43581:SF2">
    <property type="entry name" value="EXCINUCLEASE ATPASE SUBUNIT"/>
    <property type="match status" value="1"/>
</dbReference>
<dbReference type="SUPFAM" id="SSF52540">
    <property type="entry name" value="P-loop containing nucleoside triphosphate hydrolases"/>
    <property type="match status" value="1"/>
</dbReference>
<feature type="domain" description="Endonuclease GajA/Old nuclease/RecF-like AAA" evidence="1">
    <location>
        <begin position="175"/>
        <end position="332"/>
    </location>
</feature>
<dbReference type="AlphaFoldDB" id="A0A1H2VCP0"/>
<evidence type="ECO:0000313" key="4">
    <source>
        <dbReference type="EMBL" id="SDW66072.1"/>
    </source>
</evidence>
<reference evidence="4 5" key="1">
    <citation type="submission" date="2016-10" db="EMBL/GenBank/DDBJ databases">
        <authorList>
            <person name="de Groot N.N."/>
        </authorList>
    </citation>
    <scope>NUCLEOTIDE SEQUENCE [LARGE SCALE GENOMIC DNA]</scope>
    <source>
        <strain evidence="4 5">Z-7982</strain>
    </source>
</reference>
<protein>
    <submittedName>
        <fullName evidence="4">AAA domain-containing protein, putative AbiEii toxin, Type IV TA system</fullName>
    </submittedName>
</protein>
<dbReference type="Proteomes" id="UP000267921">
    <property type="component" value="Unassembled WGS sequence"/>
</dbReference>
<dbReference type="RefSeq" id="WP_083433031.1">
    <property type="nucleotide sequence ID" value="NZ_FNMU01000004.1"/>
</dbReference>
<dbReference type="InterPro" id="IPR041685">
    <property type="entry name" value="AAA_GajA/Old/RecF-like"/>
</dbReference>
<dbReference type="Gene3D" id="3.40.50.300">
    <property type="entry name" value="P-loop containing nucleotide triphosphate hydrolases"/>
    <property type="match status" value="1"/>
</dbReference>
<proteinExistence type="predicted"/>
<dbReference type="EMBL" id="FNMU01000004">
    <property type="protein sequence ID" value="SDW66072.1"/>
    <property type="molecule type" value="Genomic_DNA"/>
</dbReference>
<dbReference type="InterPro" id="IPR027417">
    <property type="entry name" value="P-loop_NTPase"/>
</dbReference>
<accession>A0A1H2VCP0</accession>